<keyword evidence="4 5" id="KW-0472">Membrane</keyword>
<evidence type="ECO:0000256" key="5">
    <source>
        <dbReference type="SAM" id="Phobius"/>
    </source>
</evidence>
<comment type="subcellular location">
    <subcellularLocation>
        <location evidence="1">Membrane</location>
        <topology evidence="1">Multi-pass membrane protein</topology>
    </subcellularLocation>
</comment>
<accession>A0A4P6YU17</accession>
<sequence>MLKNKFWGLAIIAGVIASLLLVVAQIPATHTTVKNLPLAVVNEDNGPVSATMVTKLENFTTTGGKNATTIKWTTVKSTKVLKKAMDHQKYYGALIIKSGFSADVATLATKKPTQPTVNIVINQGKNATIATAVTTLFNKLLTSFNTAIATQVLASFTAQNQAVPATIATNLLQPIKATTIVSHETSAKPTAAASFFQPLWIGSLLAGVMLFLAGREFGWHNSRKRFYATGLQVIIAGVTALILGFSTTSFTTWIMDYHYDNYLTLALYASLAAFAFINLVLGVLSWTGMAGIPLFALMMLFALPILQLAPEMLTYFYKSWVYPWLPMRFLLDGTRGIIYYHASFWTHTTVGLIWVMLSGLLLLVLKNLMPKSKNKLA</sequence>
<feature type="transmembrane region" description="Helical" evidence="5">
    <location>
        <begin position="195"/>
        <end position="214"/>
    </location>
</feature>
<keyword evidence="8" id="KW-1185">Reference proteome</keyword>
<dbReference type="Proteomes" id="UP000292886">
    <property type="component" value="Chromosome"/>
</dbReference>
<dbReference type="RefSeq" id="WP_133363274.1">
    <property type="nucleotide sequence ID" value="NZ_CP037940.1"/>
</dbReference>
<dbReference type="InterPro" id="IPR051328">
    <property type="entry name" value="T7SS_ABC-Transporter"/>
</dbReference>
<dbReference type="GO" id="GO:0016020">
    <property type="term" value="C:membrane"/>
    <property type="evidence" value="ECO:0007669"/>
    <property type="project" value="UniProtKB-SubCell"/>
</dbReference>
<dbReference type="PANTHER" id="PTHR43077">
    <property type="entry name" value="TRANSPORT PERMEASE YVFS-RELATED"/>
    <property type="match status" value="1"/>
</dbReference>
<proteinExistence type="predicted"/>
<dbReference type="AlphaFoldDB" id="A0A4P6YU17"/>
<evidence type="ECO:0000256" key="3">
    <source>
        <dbReference type="ARBA" id="ARBA00022989"/>
    </source>
</evidence>
<feature type="transmembrane region" description="Helical" evidence="5">
    <location>
        <begin position="265"/>
        <end position="287"/>
    </location>
</feature>
<protein>
    <submittedName>
        <fullName evidence="7">DUF3533 domain-containing protein</fullName>
    </submittedName>
</protein>
<dbReference type="InterPro" id="IPR022703">
    <property type="entry name" value="DUF3533"/>
</dbReference>
<dbReference type="OrthoDB" id="9811483at2"/>
<evidence type="ECO:0000256" key="2">
    <source>
        <dbReference type="ARBA" id="ARBA00022692"/>
    </source>
</evidence>
<feature type="transmembrane region" description="Helical" evidence="5">
    <location>
        <begin position="337"/>
        <end position="365"/>
    </location>
</feature>
<feature type="transmembrane region" description="Helical" evidence="5">
    <location>
        <begin position="226"/>
        <end position="245"/>
    </location>
</feature>
<dbReference type="Gene3D" id="3.40.1710.10">
    <property type="entry name" value="abc type-2 transporter like domain"/>
    <property type="match status" value="1"/>
</dbReference>
<evidence type="ECO:0000313" key="8">
    <source>
        <dbReference type="Proteomes" id="UP000292886"/>
    </source>
</evidence>
<evidence type="ECO:0000256" key="1">
    <source>
        <dbReference type="ARBA" id="ARBA00004141"/>
    </source>
</evidence>
<dbReference type="EMBL" id="CP037940">
    <property type="protein sequence ID" value="QBO36196.1"/>
    <property type="molecule type" value="Genomic_DNA"/>
</dbReference>
<keyword evidence="3 5" id="KW-1133">Transmembrane helix</keyword>
<keyword evidence="2 5" id="KW-0812">Transmembrane</keyword>
<evidence type="ECO:0000313" key="7">
    <source>
        <dbReference type="EMBL" id="QBO36196.1"/>
    </source>
</evidence>
<evidence type="ECO:0000256" key="4">
    <source>
        <dbReference type="ARBA" id="ARBA00023136"/>
    </source>
</evidence>
<organism evidence="7 8">
    <name type="scientific">Periweissella cryptocerci</name>
    <dbReference type="NCBI Taxonomy" id="2506420"/>
    <lineage>
        <taxon>Bacteria</taxon>
        <taxon>Bacillati</taxon>
        <taxon>Bacillota</taxon>
        <taxon>Bacilli</taxon>
        <taxon>Lactobacillales</taxon>
        <taxon>Lactobacillaceae</taxon>
        <taxon>Periweissella</taxon>
    </lineage>
</organism>
<reference evidence="8" key="1">
    <citation type="submission" date="2019-03" db="EMBL/GenBank/DDBJ databases">
        <title>Weissella sp. 26KH-42 Genome sequencing.</title>
        <authorList>
            <person name="Heo J."/>
            <person name="Kim S.-J."/>
            <person name="Kim J.-S."/>
            <person name="Hong S.-B."/>
            <person name="Kwon S.-W."/>
        </authorList>
    </citation>
    <scope>NUCLEOTIDE SEQUENCE [LARGE SCALE GENOMIC DNA]</scope>
    <source>
        <strain evidence="8">26KH-42</strain>
    </source>
</reference>
<dbReference type="KEGG" id="wei:EQG49_06845"/>
<feature type="transmembrane region" description="Helical" evidence="5">
    <location>
        <begin position="294"/>
        <end position="317"/>
    </location>
</feature>
<gene>
    <name evidence="7" type="ORF">EQG49_06845</name>
</gene>
<evidence type="ECO:0000259" key="6">
    <source>
        <dbReference type="Pfam" id="PF12051"/>
    </source>
</evidence>
<dbReference type="PANTHER" id="PTHR43077:SF5">
    <property type="entry name" value="PHAGE INFECTION PROTEIN"/>
    <property type="match status" value="1"/>
</dbReference>
<name>A0A4P6YU17_9LACO</name>
<dbReference type="Pfam" id="PF12051">
    <property type="entry name" value="DUF3533"/>
    <property type="match status" value="1"/>
</dbReference>
<feature type="domain" description="DUF3533" evidence="6">
    <location>
        <begin position="13"/>
        <end position="357"/>
    </location>
</feature>